<gene>
    <name evidence="5" type="ORF">K3177_13340</name>
</gene>
<name>A0ABS7JJJ6_9SPHN</name>
<evidence type="ECO:0000313" key="6">
    <source>
        <dbReference type="Proteomes" id="UP000776651"/>
    </source>
</evidence>
<dbReference type="CDD" id="cd01448">
    <property type="entry name" value="TST_Repeat_1"/>
    <property type="match status" value="1"/>
</dbReference>
<evidence type="ECO:0000256" key="1">
    <source>
        <dbReference type="ARBA" id="ARBA00022679"/>
    </source>
</evidence>
<dbReference type="Proteomes" id="UP000776651">
    <property type="component" value="Unassembled WGS sequence"/>
</dbReference>
<evidence type="ECO:0000259" key="4">
    <source>
        <dbReference type="PROSITE" id="PS50206"/>
    </source>
</evidence>
<sequence length="277" mass="29861">MHSLVSTQWLAEQSGSPDLVILDASAHLPDSPRNSAADFSEGHIPDARFLDLTSFVDTASQVPKAVPTADQFARRLGQLGITPSSRVVLYDDSQIKSAARAWFIFRLYGFRNVAILDGGFSRWKQEERPIEAGRATYEQTEFPTPSIAGAVRGKDQMLANDSSRAEQIVDARDAARFAGEEGSGSEGHIPGAANLHFAKLFAEDGTYRSPDDITALFAESGVDLDGPVTTYCNSGMTACVLAYGLHLAGKDDVALYDGSWLEWGEDADTPKEKGAAQ</sequence>
<evidence type="ECO:0000256" key="2">
    <source>
        <dbReference type="ARBA" id="ARBA00022737"/>
    </source>
</evidence>
<comment type="caution">
    <text evidence="5">The sequence shown here is derived from an EMBL/GenBank/DDBJ whole genome shotgun (WGS) entry which is preliminary data.</text>
</comment>
<dbReference type="Pfam" id="PF00581">
    <property type="entry name" value="Rhodanese"/>
    <property type="match status" value="2"/>
</dbReference>
<dbReference type="Gene3D" id="3.40.250.10">
    <property type="entry name" value="Rhodanese-like domain"/>
    <property type="match status" value="2"/>
</dbReference>
<dbReference type="SMART" id="SM00450">
    <property type="entry name" value="RHOD"/>
    <property type="match status" value="2"/>
</dbReference>
<dbReference type="InterPro" id="IPR036873">
    <property type="entry name" value="Rhodanese-like_dom_sf"/>
</dbReference>
<keyword evidence="2" id="KW-0677">Repeat</keyword>
<evidence type="ECO:0000313" key="5">
    <source>
        <dbReference type="EMBL" id="MBX7489500.1"/>
    </source>
</evidence>
<keyword evidence="6" id="KW-1185">Reference proteome</keyword>
<accession>A0ABS7JJJ6</accession>
<dbReference type="InterPro" id="IPR001307">
    <property type="entry name" value="Thiosulphate_STrfase_CS"/>
</dbReference>
<dbReference type="SUPFAM" id="SSF52821">
    <property type="entry name" value="Rhodanese/Cell cycle control phosphatase"/>
    <property type="match status" value="2"/>
</dbReference>
<dbReference type="InterPro" id="IPR045078">
    <property type="entry name" value="TST/MPST-like"/>
</dbReference>
<evidence type="ECO:0000256" key="3">
    <source>
        <dbReference type="RuleBase" id="RU000507"/>
    </source>
</evidence>
<feature type="domain" description="Rhodanese" evidence="4">
    <location>
        <begin position="162"/>
        <end position="272"/>
    </location>
</feature>
<dbReference type="PANTHER" id="PTHR11364:SF27">
    <property type="entry name" value="SULFURTRANSFERASE"/>
    <property type="match status" value="1"/>
</dbReference>
<dbReference type="EMBL" id="JAIGNQ010000004">
    <property type="protein sequence ID" value="MBX7489500.1"/>
    <property type="molecule type" value="Genomic_DNA"/>
</dbReference>
<dbReference type="PROSITE" id="PS00683">
    <property type="entry name" value="RHODANESE_2"/>
    <property type="match status" value="1"/>
</dbReference>
<dbReference type="InterPro" id="IPR001763">
    <property type="entry name" value="Rhodanese-like_dom"/>
</dbReference>
<feature type="domain" description="Rhodanese" evidence="4">
    <location>
        <begin position="15"/>
        <end position="132"/>
    </location>
</feature>
<dbReference type="CDD" id="cd01449">
    <property type="entry name" value="TST_Repeat_2"/>
    <property type="match status" value="1"/>
</dbReference>
<proteinExistence type="predicted"/>
<dbReference type="PANTHER" id="PTHR11364">
    <property type="entry name" value="THIOSULFATE SULFERTANSFERASE"/>
    <property type="match status" value="1"/>
</dbReference>
<reference evidence="5 6" key="1">
    <citation type="submission" date="2021-08" db="EMBL/GenBank/DDBJ databases">
        <title>Comparative Genomics Analysis of the Genus Qipengyuania Reveals Extensive Genetic Diversity and Metabolic Versatility, Including the Description of Fifteen Novel Species.</title>
        <authorList>
            <person name="Liu Y."/>
        </authorList>
    </citation>
    <scope>NUCLEOTIDE SEQUENCE [LARGE SCALE GENOMIC DNA]</scope>
    <source>
        <strain evidence="5 6">GH25</strain>
    </source>
</reference>
<organism evidence="5 6">
    <name type="scientific">Qipengyuania pacifica</name>
    <dbReference type="NCBI Taxonomy" id="2860199"/>
    <lineage>
        <taxon>Bacteria</taxon>
        <taxon>Pseudomonadati</taxon>
        <taxon>Pseudomonadota</taxon>
        <taxon>Alphaproteobacteria</taxon>
        <taxon>Sphingomonadales</taxon>
        <taxon>Erythrobacteraceae</taxon>
        <taxon>Qipengyuania</taxon>
    </lineage>
</organism>
<protein>
    <recommendedName>
        <fullName evidence="3">Sulfurtransferase</fullName>
    </recommendedName>
</protein>
<keyword evidence="1 3" id="KW-0808">Transferase</keyword>
<dbReference type="RefSeq" id="WP_221598640.1">
    <property type="nucleotide sequence ID" value="NZ_JAHWXO010000004.1"/>
</dbReference>
<dbReference type="PROSITE" id="PS50206">
    <property type="entry name" value="RHODANESE_3"/>
    <property type="match status" value="2"/>
</dbReference>